<dbReference type="EMBL" id="JAPDDR010000007">
    <property type="protein sequence ID" value="MCW1914731.1"/>
    <property type="molecule type" value="Genomic_DNA"/>
</dbReference>
<dbReference type="CDD" id="cd09083">
    <property type="entry name" value="EEP-1"/>
    <property type="match status" value="1"/>
</dbReference>
<gene>
    <name evidence="3" type="ORF">OJ996_14175</name>
</gene>
<dbReference type="GO" id="GO:0004519">
    <property type="term" value="F:endonuclease activity"/>
    <property type="evidence" value="ECO:0007669"/>
    <property type="project" value="UniProtKB-KW"/>
</dbReference>
<keyword evidence="3" id="KW-0540">Nuclease</keyword>
<keyword evidence="3" id="KW-0378">Hydrolase</keyword>
<dbReference type="RefSeq" id="WP_264514267.1">
    <property type="nucleotide sequence ID" value="NZ_JAPDDR010000007.1"/>
</dbReference>
<keyword evidence="1" id="KW-0732">Signal</keyword>
<dbReference type="PANTHER" id="PTHR12121">
    <property type="entry name" value="CARBON CATABOLITE REPRESSOR PROTEIN 4"/>
    <property type="match status" value="1"/>
</dbReference>
<dbReference type="SUPFAM" id="SSF56219">
    <property type="entry name" value="DNase I-like"/>
    <property type="match status" value="1"/>
</dbReference>
<dbReference type="InterPro" id="IPR005135">
    <property type="entry name" value="Endo/exonuclease/phosphatase"/>
</dbReference>
<comment type="caution">
    <text evidence="3">The sequence shown here is derived from an EMBL/GenBank/DDBJ whole genome shotgun (WGS) entry which is preliminary data.</text>
</comment>
<evidence type="ECO:0000313" key="3">
    <source>
        <dbReference type="EMBL" id="MCW1914731.1"/>
    </source>
</evidence>
<organism evidence="3 4">
    <name type="scientific">Luteolibacter rhizosphaerae</name>
    <dbReference type="NCBI Taxonomy" id="2989719"/>
    <lineage>
        <taxon>Bacteria</taxon>
        <taxon>Pseudomonadati</taxon>
        <taxon>Verrucomicrobiota</taxon>
        <taxon>Verrucomicrobiia</taxon>
        <taxon>Verrucomicrobiales</taxon>
        <taxon>Verrucomicrobiaceae</taxon>
        <taxon>Luteolibacter</taxon>
    </lineage>
</organism>
<sequence length="302" mass="33869">MHLTKLWTAAALVSAAPLTQATIIGSYNIRYDNKGDVQAGNGWPQRAPVIASLIQFHDFDVLGTQEGFHHQMEDLCRLLPDYGCSMHGRDDGKAAGEHIGIFFKKEKYELQDEGFFWLSETPDQPGKGWDASLPRICGWAKLLRKADKKVFYAFSLHLDHRGEVSRKEGVKLVLKKIEIAGEAPVYLTGDFNVDQHSESYQLLKDSTRLDDSHDVAKVRFALNGTPNKFDGNAKTESRIDHVFVSKGVPVRRYGILTDSYRAAPTADPEDSKSGNFPKEVTFEDYRVKLPSDHFPVLAETVD</sequence>
<feature type="chain" id="PRO_5045524842" evidence="1">
    <location>
        <begin position="22"/>
        <end position="302"/>
    </location>
</feature>
<dbReference type="PANTHER" id="PTHR12121:SF36">
    <property type="entry name" value="ENDONUCLEASE_EXONUCLEASE_PHOSPHATASE DOMAIN-CONTAINING PROTEIN"/>
    <property type="match status" value="1"/>
</dbReference>
<dbReference type="Pfam" id="PF03372">
    <property type="entry name" value="Exo_endo_phos"/>
    <property type="match status" value="1"/>
</dbReference>
<proteinExistence type="predicted"/>
<protein>
    <submittedName>
        <fullName evidence="3">Endonuclease/exonuclease/phosphatase family protein</fullName>
    </submittedName>
</protein>
<evidence type="ECO:0000256" key="1">
    <source>
        <dbReference type="SAM" id="SignalP"/>
    </source>
</evidence>
<feature type="domain" description="Endonuclease/exonuclease/phosphatase" evidence="2">
    <location>
        <begin position="26"/>
        <end position="293"/>
    </location>
</feature>
<reference evidence="3" key="1">
    <citation type="submission" date="2022-10" db="EMBL/GenBank/DDBJ databases">
        <title>Luteolibacter sp. GHJ8, whole genome shotgun sequencing project.</title>
        <authorList>
            <person name="Zhao G."/>
            <person name="Shen L."/>
        </authorList>
    </citation>
    <scope>NUCLEOTIDE SEQUENCE</scope>
    <source>
        <strain evidence="3">GHJ8</strain>
    </source>
</reference>
<dbReference type="InterPro" id="IPR050410">
    <property type="entry name" value="CCR4/nocturin_mRNA_transcr"/>
</dbReference>
<accession>A0ABT3G5H3</accession>
<evidence type="ECO:0000313" key="4">
    <source>
        <dbReference type="Proteomes" id="UP001165653"/>
    </source>
</evidence>
<dbReference type="Proteomes" id="UP001165653">
    <property type="component" value="Unassembled WGS sequence"/>
</dbReference>
<keyword evidence="4" id="KW-1185">Reference proteome</keyword>
<name>A0ABT3G5H3_9BACT</name>
<feature type="signal peptide" evidence="1">
    <location>
        <begin position="1"/>
        <end position="21"/>
    </location>
</feature>
<evidence type="ECO:0000259" key="2">
    <source>
        <dbReference type="Pfam" id="PF03372"/>
    </source>
</evidence>
<dbReference type="Gene3D" id="3.60.10.10">
    <property type="entry name" value="Endonuclease/exonuclease/phosphatase"/>
    <property type="match status" value="1"/>
</dbReference>
<keyword evidence="3" id="KW-0255">Endonuclease</keyword>
<dbReference type="InterPro" id="IPR036691">
    <property type="entry name" value="Endo/exonu/phosph_ase_sf"/>
</dbReference>